<dbReference type="GeneID" id="109112257"/>
<dbReference type="Proteomes" id="UP001155660">
    <property type="component" value="Chromosome B4"/>
</dbReference>
<evidence type="ECO:0000313" key="11">
    <source>
        <dbReference type="RefSeq" id="XP_042578536.1"/>
    </source>
</evidence>
<dbReference type="SMR" id="A0A9Q9W843"/>
<dbReference type="KEGG" id="ccar:109112257"/>
<dbReference type="PROSITE" id="PS51059">
    <property type="entry name" value="PARP_CATALYTIC"/>
    <property type="match status" value="1"/>
</dbReference>
<dbReference type="PANTHER" id="PTHR45740:SF15">
    <property type="entry name" value="ZINC FINGER CCCH TYPE DOMAIN CONTAINING 1-LIKE"/>
    <property type="match status" value="1"/>
</dbReference>
<feature type="domain" description="PARP catalytic" evidence="10">
    <location>
        <begin position="443"/>
        <end position="653"/>
    </location>
</feature>
<keyword evidence="3" id="KW-0677">Repeat</keyword>
<feature type="domain" description="WWE" evidence="9">
    <location>
        <begin position="323"/>
        <end position="414"/>
    </location>
</feature>
<keyword evidence="2 7" id="KW-0479">Metal-binding</keyword>
<dbReference type="GO" id="GO:0003950">
    <property type="term" value="F:NAD+ poly-ADP-ribosyltransferase activity"/>
    <property type="evidence" value="ECO:0007669"/>
    <property type="project" value="InterPro"/>
</dbReference>
<evidence type="ECO:0000259" key="9">
    <source>
        <dbReference type="PROSITE" id="PS50918"/>
    </source>
</evidence>
<proteinExistence type="inferred from homology"/>
<dbReference type="AlphaFoldDB" id="A0A9Q9W843"/>
<dbReference type="PANTHER" id="PTHR45740">
    <property type="entry name" value="POLY [ADP-RIBOSE] POLYMERASE"/>
    <property type="match status" value="1"/>
</dbReference>
<dbReference type="Pfam" id="PF25261">
    <property type="entry name" value="zf-CCCH_PARP12"/>
    <property type="match status" value="1"/>
</dbReference>
<dbReference type="Pfam" id="PF00644">
    <property type="entry name" value="PARP"/>
    <property type="match status" value="1"/>
</dbReference>
<dbReference type="InterPro" id="IPR004170">
    <property type="entry name" value="WWE_dom"/>
</dbReference>
<evidence type="ECO:0000256" key="3">
    <source>
        <dbReference type="ARBA" id="ARBA00022737"/>
    </source>
</evidence>
<sequence>MAEETILKVLCGNHGSMEYERLLEISYGLKEISAENSLDKVIHRSDILTVIQRSESKEVFAQSSVQLCRKSACDELCGDLHLCKYQLMTGRCGRHSCSYGHRLMSEHNVRILRAHGMIRLSREELCVILLQSDSGLLPPLCTAYNRRRGRRGNCPDGEKCSRLHVCESFVRGRCGDTDCVRSHDFHEPHVRKVLRSRGVSQQLMSSLPFIYRNILALKTLKTQPDRRNTDTQPHGSSDGETEICLSFVRGFCGADKCSKTHCKMPYKWEVKVGRTWHDLPNSEQIERDYCEPSNIHSSGNEPVCFEEMTLGLDEVRRLSTQSSVLLPGFALTTGWSWFWKDEYKRWIQYGSIAEMHRMSSVSSEQLERGYQEYLRQEQEDAGIKFSAGNRFYELRFTDMKQRNEASGTERAVRRRPVFVSPVDVQIARARCCGAIKTCFSKGVPGFWDQNAIPDFGFQRVRLWPSHRDYVRVHERFSQTLRGFTVRRIERVQNRELWEDFMIKKERMKMTNKQEKFGDRLLFHATESSLVDAACLRNFDFETSDSAAYGRGIYFSKDARYWIARADGCDVRLMFACRVLVGYYTRGEARLRRPPLRDAEGSLYDSCVDNPRDPSVFVVFDRCQIYPEFLITFEDSNKCFLSGIARADAKESNQTDFSSCTSSVGSLQRPEHTSSSCRPTEPLITLSSSALHYTDGVQNVLSL</sequence>
<evidence type="ECO:0000256" key="6">
    <source>
        <dbReference type="ARBA" id="ARBA00024347"/>
    </source>
</evidence>
<dbReference type="InterPro" id="IPR012317">
    <property type="entry name" value="Poly(ADP-ribose)pol_cat_dom"/>
</dbReference>
<dbReference type="Pfam" id="PF02825">
    <property type="entry name" value="WWE"/>
    <property type="match status" value="1"/>
</dbReference>
<dbReference type="OrthoDB" id="6133115at2759"/>
<keyword evidence="5 7" id="KW-0862">Zinc</keyword>
<evidence type="ECO:0000256" key="4">
    <source>
        <dbReference type="ARBA" id="ARBA00022771"/>
    </source>
</evidence>
<protein>
    <submittedName>
        <fullName evidence="11">Protein mono-ADP-ribosyltransferase PARP12-like</fullName>
    </submittedName>
</protein>
<accession>A0A9Q9W843</accession>
<keyword evidence="4 7" id="KW-0863">Zinc-finger</keyword>
<dbReference type="InterPro" id="IPR051712">
    <property type="entry name" value="ARTD-AVP"/>
</dbReference>
<feature type="zinc finger region" description="C3H1-type" evidence="7">
    <location>
        <begin position="135"/>
        <end position="167"/>
    </location>
</feature>
<dbReference type="CDD" id="cd01439">
    <property type="entry name" value="TCCD_inducible_PARP_like"/>
    <property type="match status" value="1"/>
</dbReference>
<evidence type="ECO:0000259" key="8">
    <source>
        <dbReference type="PROSITE" id="PS50103"/>
    </source>
</evidence>
<dbReference type="Pfam" id="PF23466">
    <property type="entry name" value="WWE_4"/>
    <property type="match status" value="1"/>
</dbReference>
<dbReference type="InterPro" id="IPR000571">
    <property type="entry name" value="Znf_CCCH"/>
</dbReference>
<dbReference type="PROSITE" id="PS50918">
    <property type="entry name" value="WWE"/>
    <property type="match status" value="1"/>
</dbReference>
<dbReference type="GO" id="GO:0008270">
    <property type="term" value="F:zinc ion binding"/>
    <property type="evidence" value="ECO:0007669"/>
    <property type="project" value="UniProtKB-KW"/>
</dbReference>
<keyword evidence="1" id="KW-0597">Phosphoprotein</keyword>
<organism evidence="11">
    <name type="scientific">Cyprinus carpio</name>
    <name type="common">Common carp</name>
    <dbReference type="NCBI Taxonomy" id="7962"/>
    <lineage>
        <taxon>Eukaryota</taxon>
        <taxon>Metazoa</taxon>
        <taxon>Chordata</taxon>
        <taxon>Craniata</taxon>
        <taxon>Vertebrata</taxon>
        <taxon>Euteleostomi</taxon>
        <taxon>Actinopterygii</taxon>
        <taxon>Neopterygii</taxon>
        <taxon>Teleostei</taxon>
        <taxon>Ostariophysi</taxon>
        <taxon>Cypriniformes</taxon>
        <taxon>Cyprinidae</taxon>
        <taxon>Cyprininae</taxon>
        <taxon>Cyprinus</taxon>
    </lineage>
</organism>
<reference evidence="11" key="1">
    <citation type="submission" date="2025-08" db="UniProtKB">
        <authorList>
            <consortium name="RefSeq"/>
        </authorList>
    </citation>
    <scope>IDENTIFICATION</scope>
    <source>
        <tissue evidence="11">Muscle</tissue>
    </source>
</reference>
<feature type="domain" description="C3H1-type" evidence="8">
    <location>
        <begin position="135"/>
        <end position="167"/>
    </location>
</feature>
<dbReference type="RefSeq" id="XP_042578536.1">
    <property type="nucleotide sequence ID" value="XM_042722602.1"/>
</dbReference>
<dbReference type="GO" id="GO:0005634">
    <property type="term" value="C:nucleus"/>
    <property type="evidence" value="ECO:0007669"/>
    <property type="project" value="TreeGrafter"/>
</dbReference>
<evidence type="ECO:0000256" key="1">
    <source>
        <dbReference type="ARBA" id="ARBA00022553"/>
    </source>
</evidence>
<dbReference type="PROSITE" id="PS50103">
    <property type="entry name" value="ZF_C3H1"/>
    <property type="match status" value="1"/>
</dbReference>
<evidence type="ECO:0000256" key="2">
    <source>
        <dbReference type="ARBA" id="ARBA00022723"/>
    </source>
</evidence>
<evidence type="ECO:0000256" key="7">
    <source>
        <dbReference type="PROSITE-ProRule" id="PRU00723"/>
    </source>
</evidence>
<dbReference type="GO" id="GO:1990404">
    <property type="term" value="F:NAD+-protein mono-ADP-ribosyltransferase activity"/>
    <property type="evidence" value="ECO:0007669"/>
    <property type="project" value="TreeGrafter"/>
</dbReference>
<evidence type="ECO:0000256" key="5">
    <source>
        <dbReference type="ARBA" id="ARBA00022833"/>
    </source>
</evidence>
<evidence type="ECO:0000259" key="10">
    <source>
        <dbReference type="PROSITE" id="PS51059"/>
    </source>
</evidence>
<dbReference type="InterPro" id="IPR057602">
    <property type="entry name" value="Zfn-CCCH_PARP12"/>
</dbReference>
<name>A0A9Q9W843_CYPCA</name>
<comment type="similarity">
    <text evidence="6">Belongs to the ARTD/PARP family.</text>
</comment>
<gene>
    <name evidence="11" type="primary">LOC109112257</name>
</gene>